<evidence type="ECO:0000256" key="10">
    <source>
        <dbReference type="HAMAP-Rule" id="MF_01405"/>
    </source>
</evidence>
<dbReference type="GO" id="GO:0009117">
    <property type="term" value="P:nucleotide metabolic process"/>
    <property type="evidence" value="ECO:0007669"/>
    <property type="project" value="UniProtKB-KW"/>
</dbReference>
<evidence type="ECO:0000256" key="7">
    <source>
        <dbReference type="ARBA" id="ARBA00023080"/>
    </source>
</evidence>
<dbReference type="GO" id="GO:0036222">
    <property type="term" value="F:XTP diphosphatase activity"/>
    <property type="evidence" value="ECO:0007669"/>
    <property type="project" value="UniProtKB-UniRule"/>
</dbReference>
<dbReference type="InterPro" id="IPR002637">
    <property type="entry name" value="RdgB/HAM1"/>
</dbReference>
<comment type="caution">
    <text evidence="12">The sequence shown here is derived from an EMBL/GenBank/DDBJ whole genome shotgun (WGS) entry which is preliminary data.</text>
</comment>
<comment type="catalytic activity">
    <reaction evidence="10">
        <text>ITP + H2O = IMP + diphosphate + H(+)</text>
        <dbReference type="Rhea" id="RHEA:29399"/>
        <dbReference type="ChEBI" id="CHEBI:15377"/>
        <dbReference type="ChEBI" id="CHEBI:15378"/>
        <dbReference type="ChEBI" id="CHEBI:33019"/>
        <dbReference type="ChEBI" id="CHEBI:58053"/>
        <dbReference type="ChEBI" id="CHEBI:61402"/>
        <dbReference type="EC" id="3.6.1.66"/>
    </reaction>
</comment>
<dbReference type="AlphaFoldDB" id="A0A0P6XM72"/>
<dbReference type="GO" id="GO:0000166">
    <property type="term" value="F:nucleotide binding"/>
    <property type="evidence" value="ECO:0007669"/>
    <property type="project" value="UniProtKB-KW"/>
</dbReference>
<dbReference type="NCBIfam" id="TIGR00042">
    <property type="entry name" value="RdgB/HAM1 family non-canonical purine NTP pyrophosphatase"/>
    <property type="match status" value="1"/>
</dbReference>
<gene>
    <name evidence="12" type="ORF">SE15_01415</name>
</gene>
<name>A0A0P6XM72_9CHLR</name>
<feature type="active site" description="Proton acceptor" evidence="10">
    <location>
        <position position="71"/>
    </location>
</feature>
<dbReference type="GO" id="GO:0005829">
    <property type="term" value="C:cytosol"/>
    <property type="evidence" value="ECO:0007669"/>
    <property type="project" value="TreeGrafter"/>
</dbReference>
<dbReference type="GO" id="GO:0009146">
    <property type="term" value="P:purine nucleoside triphosphate catabolic process"/>
    <property type="evidence" value="ECO:0007669"/>
    <property type="project" value="UniProtKB-UniRule"/>
</dbReference>
<comment type="function">
    <text evidence="10">Pyrophosphatase that catalyzes the hydrolysis of nucleoside triphosphates to their monophosphate derivatives, with a high preference for the non-canonical purine nucleotides XTP (xanthosine triphosphate), dITP (deoxyinosine triphosphate) and ITP. Seems to function as a house-cleaning enzyme that removes non-canonical purine nucleotides from the nucleotide pool, thus preventing their incorporation into DNA/RNA and avoiding chromosomal lesions.</text>
</comment>
<comment type="subunit">
    <text evidence="2 10">Homodimer.</text>
</comment>
<evidence type="ECO:0000256" key="11">
    <source>
        <dbReference type="RuleBase" id="RU003781"/>
    </source>
</evidence>
<comment type="similarity">
    <text evidence="1 10 11">Belongs to the HAM1 NTPase family.</text>
</comment>
<dbReference type="PATRIC" id="fig|869279.4.peg.280"/>
<comment type="catalytic activity">
    <reaction evidence="9 10">
        <text>XTP + H2O = XMP + diphosphate + H(+)</text>
        <dbReference type="Rhea" id="RHEA:28610"/>
        <dbReference type="ChEBI" id="CHEBI:15377"/>
        <dbReference type="ChEBI" id="CHEBI:15378"/>
        <dbReference type="ChEBI" id="CHEBI:33019"/>
        <dbReference type="ChEBI" id="CHEBI:57464"/>
        <dbReference type="ChEBI" id="CHEBI:61314"/>
        <dbReference type="EC" id="3.6.1.66"/>
    </reaction>
</comment>
<evidence type="ECO:0000256" key="6">
    <source>
        <dbReference type="ARBA" id="ARBA00022842"/>
    </source>
</evidence>
<evidence type="ECO:0000313" key="12">
    <source>
        <dbReference type="EMBL" id="KPL83909.1"/>
    </source>
</evidence>
<dbReference type="FunFam" id="3.90.950.10:FF:000001">
    <property type="entry name" value="dITP/XTP pyrophosphatase"/>
    <property type="match status" value="1"/>
</dbReference>
<dbReference type="GO" id="GO:0036220">
    <property type="term" value="F:ITP diphosphatase activity"/>
    <property type="evidence" value="ECO:0007669"/>
    <property type="project" value="UniProtKB-UniRule"/>
</dbReference>
<dbReference type="GO" id="GO:0035870">
    <property type="term" value="F:dITP diphosphatase activity"/>
    <property type="evidence" value="ECO:0007669"/>
    <property type="project" value="UniProtKB-UniRule"/>
</dbReference>
<dbReference type="Gene3D" id="3.90.950.10">
    <property type="match status" value="1"/>
</dbReference>
<evidence type="ECO:0000256" key="8">
    <source>
        <dbReference type="ARBA" id="ARBA00051875"/>
    </source>
</evidence>
<evidence type="ECO:0000313" key="13">
    <source>
        <dbReference type="Proteomes" id="UP000050544"/>
    </source>
</evidence>
<feature type="binding site" evidence="10">
    <location>
        <begin position="159"/>
        <end position="162"/>
    </location>
    <ligand>
        <name>substrate</name>
    </ligand>
</feature>
<dbReference type="HAMAP" id="MF_01405">
    <property type="entry name" value="Non_canon_purine_NTPase"/>
    <property type="match status" value="1"/>
</dbReference>
<keyword evidence="4 10" id="KW-0547">Nucleotide-binding</keyword>
<dbReference type="Proteomes" id="UP000050544">
    <property type="component" value="Unassembled WGS sequence"/>
</dbReference>
<evidence type="ECO:0000256" key="3">
    <source>
        <dbReference type="ARBA" id="ARBA00022723"/>
    </source>
</evidence>
<evidence type="ECO:0000256" key="2">
    <source>
        <dbReference type="ARBA" id="ARBA00011738"/>
    </source>
</evidence>
<feature type="binding site" evidence="10">
    <location>
        <position position="42"/>
    </location>
    <ligand>
        <name>Mg(2+)</name>
        <dbReference type="ChEBI" id="CHEBI:18420"/>
    </ligand>
</feature>
<evidence type="ECO:0000256" key="4">
    <source>
        <dbReference type="ARBA" id="ARBA00022741"/>
    </source>
</evidence>
<comment type="cofactor">
    <cofactor evidence="10">
        <name>Mg(2+)</name>
        <dbReference type="ChEBI" id="CHEBI:18420"/>
    </cofactor>
    <text evidence="10">Binds 1 Mg(2+) ion per subunit.</text>
</comment>
<evidence type="ECO:0000256" key="5">
    <source>
        <dbReference type="ARBA" id="ARBA00022801"/>
    </source>
</evidence>
<keyword evidence="5 10" id="KW-0378">Hydrolase</keyword>
<dbReference type="OrthoDB" id="9807456at2"/>
<dbReference type="Pfam" id="PF01725">
    <property type="entry name" value="Ham1p_like"/>
    <property type="match status" value="1"/>
</dbReference>
<dbReference type="InterPro" id="IPR020922">
    <property type="entry name" value="dITP/XTP_pyrophosphatase"/>
</dbReference>
<organism evidence="12 13">
    <name type="scientific">Thermanaerothrix daxensis</name>
    <dbReference type="NCBI Taxonomy" id="869279"/>
    <lineage>
        <taxon>Bacteria</taxon>
        <taxon>Bacillati</taxon>
        <taxon>Chloroflexota</taxon>
        <taxon>Anaerolineae</taxon>
        <taxon>Anaerolineales</taxon>
        <taxon>Anaerolineaceae</taxon>
        <taxon>Thermanaerothrix</taxon>
    </lineage>
</organism>
<feature type="binding site" evidence="10">
    <location>
        <position position="72"/>
    </location>
    <ligand>
        <name>substrate</name>
    </ligand>
</feature>
<dbReference type="STRING" id="869279.SE15_01415"/>
<feature type="binding site" evidence="10">
    <location>
        <begin position="9"/>
        <end position="14"/>
    </location>
    <ligand>
        <name>substrate</name>
    </ligand>
</feature>
<feature type="binding site" evidence="10">
    <location>
        <begin position="187"/>
        <end position="188"/>
    </location>
    <ligand>
        <name>substrate</name>
    </ligand>
</feature>
<feature type="binding site" evidence="10">
    <location>
        <position position="182"/>
    </location>
    <ligand>
        <name>substrate</name>
    </ligand>
</feature>
<dbReference type="RefSeq" id="WP_054520316.1">
    <property type="nucleotide sequence ID" value="NZ_LGKO01000002.1"/>
</dbReference>
<reference evidence="12 13" key="1">
    <citation type="submission" date="2015-07" db="EMBL/GenBank/DDBJ databases">
        <title>Whole genome sequence of Thermanaerothrix daxensis DSM 23592.</title>
        <authorList>
            <person name="Hemp J."/>
            <person name="Ward L.M."/>
            <person name="Pace L.A."/>
            <person name="Fischer W.W."/>
        </authorList>
    </citation>
    <scope>NUCLEOTIDE SEQUENCE [LARGE SCALE GENOMIC DNA]</scope>
    <source>
        <strain evidence="12 13">GNS-1</strain>
    </source>
</reference>
<dbReference type="EMBL" id="LGKO01000002">
    <property type="protein sequence ID" value="KPL83909.1"/>
    <property type="molecule type" value="Genomic_DNA"/>
</dbReference>
<comment type="catalytic activity">
    <reaction evidence="8 10">
        <text>dITP + H2O = dIMP + diphosphate + H(+)</text>
        <dbReference type="Rhea" id="RHEA:28342"/>
        <dbReference type="ChEBI" id="CHEBI:15377"/>
        <dbReference type="ChEBI" id="CHEBI:15378"/>
        <dbReference type="ChEBI" id="CHEBI:33019"/>
        <dbReference type="ChEBI" id="CHEBI:61194"/>
        <dbReference type="ChEBI" id="CHEBI:61382"/>
        <dbReference type="EC" id="3.6.1.66"/>
    </reaction>
</comment>
<dbReference type="PANTHER" id="PTHR11067">
    <property type="entry name" value="INOSINE TRIPHOSPHATE PYROPHOSPHATASE/HAM1 PROTEIN"/>
    <property type="match status" value="1"/>
</dbReference>
<keyword evidence="7 10" id="KW-0546">Nucleotide metabolism</keyword>
<sequence>MPTSLLIATNNPGKRIEIQAILADLPLTLVLPAEAGLNLEVEETGGSYQENAVLKALAFSRASGLPSLADDSGLEVEALGGEPGVRSARYAPIPNATDADRRAYLLERLRSHPIPDGMPGWPARFRCVVALALPTGEIYLTEGTCPGYIITQERGQHGFGYDPIFYLPEYDQTMAELPPEVKNRISHRARALQAARPLLQRLLGSPSGDPPSSHLEHT</sequence>
<dbReference type="EC" id="3.6.1.66" evidence="10"/>
<dbReference type="GO" id="GO:0046872">
    <property type="term" value="F:metal ion binding"/>
    <property type="evidence" value="ECO:0007669"/>
    <property type="project" value="UniProtKB-KW"/>
</dbReference>
<dbReference type="CDD" id="cd00515">
    <property type="entry name" value="HAM1"/>
    <property type="match status" value="1"/>
</dbReference>
<keyword evidence="6 10" id="KW-0460">Magnesium</keyword>
<accession>A0A0P6XM72</accession>
<dbReference type="SUPFAM" id="SSF52972">
    <property type="entry name" value="ITPase-like"/>
    <property type="match status" value="1"/>
</dbReference>
<protein>
    <recommendedName>
        <fullName evidence="10">dITP/XTP pyrophosphatase</fullName>
        <ecNumber evidence="10">3.6.1.66</ecNumber>
    </recommendedName>
    <alternativeName>
        <fullName evidence="10">Non-canonical purine NTP pyrophosphatase</fullName>
    </alternativeName>
    <alternativeName>
        <fullName evidence="10">Non-standard purine NTP pyrophosphatase</fullName>
    </alternativeName>
    <alternativeName>
        <fullName evidence="10">Nucleoside-triphosphate diphosphatase</fullName>
    </alternativeName>
    <alternativeName>
        <fullName evidence="10">Nucleoside-triphosphate pyrophosphatase</fullName>
        <shortName evidence="10">NTPase</shortName>
    </alternativeName>
</protein>
<dbReference type="GO" id="GO:0017111">
    <property type="term" value="F:ribonucleoside triphosphate phosphatase activity"/>
    <property type="evidence" value="ECO:0007669"/>
    <property type="project" value="InterPro"/>
</dbReference>
<keyword evidence="3 10" id="KW-0479">Metal-binding</keyword>
<proteinExistence type="inferred from homology"/>
<dbReference type="PANTHER" id="PTHR11067:SF9">
    <property type="entry name" value="INOSINE TRIPHOSPHATE PYROPHOSPHATASE"/>
    <property type="match status" value="1"/>
</dbReference>
<evidence type="ECO:0000256" key="9">
    <source>
        <dbReference type="ARBA" id="ARBA00052017"/>
    </source>
</evidence>
<evidence type="ECO:0000256" key="1">
    <source>
        <dbReference type="ARBA" id="ARBA00008023"/>
    </source>
</evidence>
<dbReference type="InterPro" id="IPR029001">
    <property type="entry name" value="ITPase-like_fam"/>
</dbReference>
<feature type="binding site" evidence="10">
    <location>
        <position position="71"/>
    </location>
    <ligand>
        <name>Mg(2+)</name>
        <dbReference type="ChEBI" id="CHEBI:18420"/>
    </ligand>
</feature>
<keyword evidence="13" id="KW-1185">Reference proteome</keyword>